<sequence length="107" mass="12128">MSFMLRSFTYFRSRFSHISVHICISGPCFLPSTITHCATSLNDVTLPPRVCLQRGQPSVQPSLVQLWVALHRSATRAMHDEVRVCSTFLLPLGVPIRLNRKPCHQLL</sequence>
<evidence type="ECO:0000313" key="2">
    <source>
        <dbReference type="Proteomes" id="UP001472677"/>
    </source>
</evidence>
<reference evidence="1 2" key="1">
    <citation type="journal article" date="2024" name="G3 (Bethesda)">
        <title>Genome assembly of Hibiscus sabdariffa L. provides insights into metabolisms of medicinal natural products.</title>
        <authorList>
            <person name="Kim T."/>
        </authorList>
    </citation>
    <scope>NUCLEOTIDE SEQUENCE [LARGE SCALE GENOMIC DNA]</scope>
    <source>
        <strain evidence="1">TK-2024</strain>
        <tissue evidence="1">Old leaves</tissue>
    </source>
</reference>
<keyword evidence="2" id="KW-1185">Reference proteome</keyword>
<protein>
    <recommendedName>
        <fullName evidence="3">Secreted protein</fullName>
    </recommendedName>
</protein>
<evidence type="ECO:0000313" key="1">
    <source>
        <dbReference type="EMBL" id="KAK8506798.1"/>
    </source>
</evidence>
<dbReference type="Proteomes" id="UP001472677">
    <property type="component" value="Unassembled WGS sequence"/>
</dbReference>
<name>A0ABR2BIG5_9ROSI</name>
<proteinExistence type="predicted"/>
<accession>A0ABR2BIG5</accession>
<comment type="caution">
    <text evidence="1">The sequence shown here is derived from an EMBL/GenBank/DDBJ whole genome shotgun (WGS) entry which is preliminary data.</text>
</comment>
<organism evidence="1 2">
    <name type="scientific">Hibiscus sabdariffa</name>
    <name type="common">roselle</name>
    <dbReference type="NCBI Taxonomy" id="183260"/>
    <lineage>
        <taxon>Eukaryota</taxon>
        <taxon>Viridiplantae</taxon>
        <taxon>Streptophyta</taxon>
        <taxon>Embryophyta</taxon>
        <taxon>Tracheophyta</taxon>
        <taxon>Spermatophyta</taxon>
        <taxon>Magnoliopsida</taxon>
        <taxon>eudicotyledons</taxon>
        <taxon>Gunneridae</taxon>
        <taxon>Pentapetalae</taxon>
        <taxon>rosids</taxon>
        <taxon>malvids</taxon>
        <taxon>Malvales</taxon>
        <taxon>Malvaceae</taxon>
        <taxon>Malvoideae</taxon>
        <taxon>Hibiscus</taxon>
    </lineage>
</organism>
<gene>
    <name evidence="1" type="ORF">V6N12_000369</name>
</gene>
<evidence type="ECO:0008006" key="3">
    <source>
        <dbReference type="Google" id="ProtNLM"/>
    </source>
</evidence>
<dbReference type="EMBL" id="JBBPBM010000113">
    <property type="protein sequence ID" value="KAK8506798.1"/>
    <property type="molecule type" value="Genomic_DNA"/>
</dbReference>